<protein>
    <recommendedName>
        <fullName evidence="5">FAD-binding domain-containing protein</fullName>
    </recommendedName>
</protein>
<dbReference type="Pfam" id="PF01494">
    <property type="entry name" value="FAD_binding_3"/>
    <property type="match status" value="1"/>
</dbReference>
<name>M2UGK1_COCH5</name>
<keyword evidence="3" id="KW-0274">FAD</keyword>
<dbReference type="InterPro" id="IPR050641">
    <property type="entry name" value="RIFMO-like"/>
</dbReference>
<dbReference type="OMA" id="WFITVTK"/>
<organism evidence="6 7">
    <name type="scientific">Cochliobolus heterostrophus (strain C5 / ATCC 48332 / race O)</name>
    <name type="common">Southern corn leaf blight fungus</name>
    <name type="synonym">Bipolaris maydis</name>
    <dbReference type="NCBI Taxonomy" id="701091"/>
    <lineage>
        <taxon>Eukaryota</taxon>
        <taxon>Fungi</taxon>
        <taxon>Dikarya</taxon>
        <taxon>Ascomycota</taxon>
        <taxon>Pezizomycotina</taxon>
        <taxon>Dothideomycetes</taxon>
        <taxon>Pleosporomycetidae</taxon>
        <taxon>Pleosporales</taxon>
        <taxon>Pleosporineae</taxon>
        <taxon>Pleosporaceae</taxon>
        <taxon>Bipolaris</taxon>
    </lineage>
</organism>
<evidence type="ECO:0000256" key="3">
    <source>
        <dbReference type="ARBA" id="ARBA00022827"/>
    </source>
</evidence>
<feature type="domain" description="FAD-binding" evidence="5">
    <location>
        <begin position="8"/>
        <end position="345"/>
    </location>
</feature>
<dbReference type="InterPro" id="IPR002938">
    <property type="entry name" value="FAD-bd"/>
</dbReference>
<comment type="cofactor">
    <cofactor evidence="1">
        <name>FAD</name>
        <dbReference type="ChEBI" id="CHEBI:57692"/>
    </cofactor>
</comment>
<evidence type="ECO:0000256" key="2">
    <source>
        <dbReference type="ARBA" id="ARBA00022630"/>
    </source>
</evidence>
<dbReference type="Gene3D" id="3.50.50.60">
    <property type="entry name" value="FAD/NAD(P)-binding domain"/>
    <property type="match status" value="1"/>
</dbReference>
<dbReference type="STRING" id="701091.M2UGK1"/>
<dbReference type="Gene3D" id="3.30.9.10">
    <property type="entry name" value="D-Amino Acid Oxidase, subunit A, domain 2"/>
    <property type="match status" value="1"/>
</dbReference>
<dbReference type="SUPFAM" id="SSF51905">
    <property type="entry name" value="FAD/NAD(P)-binding domain"/>
    <property type="match status" value="1"/>
</dbReference>
<keyword evidence="2" id="KW-0285">Flavoprotein</keyword>
<dbReference type="HOGENOM" id="CLU_032825_0_0_1"/>
<dbReference type="EMBL" id="KB445569">
    <property type="protein sequence ID" value="EMD97564.1"/>
    <property type="molecule type" value="Genomic_DNA"/>
</dbReference>
<dbReference type="PANTHER" id="PTHR43004:SF19">
    <property type="entry name" value="BINDING MONOOXYGENASE, PUTATIVE (JCVI)-RELATED"/>
    <property type="match status" value="1"/>
</dbReference>
<evidence type="ECO:0000313" key="7">
    <source>
        <dbReference type="Proteomes" id="UP000016936"/>
    </source>
</evidence>
<dbReference type="GO" id="GO:0016709">
    <property type="term" value="F:oxidoreductase activity, acting on paired donors, with incorporation or reduction of molecular oxygen, NAD(P)H as one donor, and incorporation of one atom of oxygen"/>
    <property type="evidence" value="ECO:0007669"/>
    <property type="project" value="UniProtKB-ARBA"/>
</dbReference>
<gene>
    <name evidence="6" type="ORF">COCHEDRAFT_1164647</name>
</gene>
<dbReference type="PRINTS" id="PR00420">
    <property type="entry name" value="RNGMNOXGNASE"/>
</dbReference>
<dbReference type="PANTHER" id="PTHR43004">
    <property type="entry name" value="TRK SYSTEM POTASSIUM UPTAKE PROTEIN"/>
    <property type="match status" value="1"/>
</dbReference>
<evidence type="ECO:0000256" key="4">
    <source>
        <dbReference type="ARBA" id="ARBA00023002"/>
    </source>
</evidence>
<reference evidence="7" key="2">
    <citation type="journal article" date="2013" name="PLoS Genet.">
        <title>Comparative genome structure, secondary metabolite, and effector coding capacity across Cochliobolus pathogens.</title>
        <authorList>
            <person name="Condon B.J."/>
            <person name="Leng Y."/>
            <person name="Wu D."/>
            <person name="Bushley K.E."/>
            <person name="Ohm R.A."/>
            <person name="Otillar R."/>
            <person name="Martin J."/>
            <person name="Schackwitz W."/>
            <person name="Grimwood J."/>
            <person name="MohdZainudin N."/>
            <person name="Xue C."/>
            <person name="Wang R."/>
            <person name="Manning V.A."/>
            <person name="Dhillon B."/>
            <person name="Tu Z.J."/>
            <person name="Steffenson B.J."/>
            <person name="Salamov A."/>
            <person name="Sun H."/>
            <person name="Lowry S."/>
            <person name="LaButti K."/>
            <person name="Han J."/>
            <person name="Copeland A."/>
            <person name="Lindquist E."/>
            <person name="Barry K."/>
            <person name="Schmutz J."/>
            <person name="Baker S.E."/>
            <person name="Ciuffetti L.M."/>
            <person name="Grigoriev I.V."/>
            <person name="Zhong S."/>
            <person name="Turgeon B.G."/>
        </authorList>
    </citation>
    <scope>NUCLEOTIDE SEQUENCE [LARGE SCALE GENOMIC DNA]</scope>
    <source>
        <strain evidence="7">C5 / ATCC 48332 / race O</strain>
    </source>
</reference>
<keyword evidence="7" id="KW-1185">Reference proteome</keyword>
<evidence type="ECO:0000313" key="6">
    <source>
        <dbReference type="EMBL" id="EMD97564.1"/>
    </source>
</evidence>
<sequence length="646" mass="72289">MTVKTTSPVIVVGAGPVGLFVALLLARAGIKVTVLEKSSHFDQSPRAVVYFPAAIDEFEKAGILPDLMEAGDKNQSGCDWRDASSKILASATPPPHDPQFGLFLGQPEFCEIVYKNLLQTGNAQVLMNHAYFRHEQQVDGSIHVWVGSTSAESGTFLGACQYLIGADGGRSAVRKALGVKLEGFTWENTQMVACNFSYPLDHMGWKKANFIIDPEKWGVVVKRGKGDLWRLAAGVRSTNDTAILTDDMVEEVKDRLRLLLPGDTSKIEWESMAPYKIHQRCATTFRKGNVLLAGDAAHLNNPLGGLGLNTGLLDAAHLGENLKEILLSGANPNLLDRYAEIRRDIWRYRTDPFTTANMIRARSQKPEDVAKRDQFFKAINEGKDLATIISVAKVDYALSSTSKTTFPAYEEIEWFITVTKRDDWPEDKFTHEYKVVHAGMTREGKKHGAPILGYTQHQNLKEDAAVGKSTEWDYVTRLRWPSMFILHASMQDAGYKANAGSHIFCRLDTQQGTLTRRIATFSKNASKTEEDLVRVLLFHRRIGEEDFVTADWTEKRSDDFITHVKTDDLAQGYTLWQDITPPNTNTLFKGNPLFEPSQWHNFKAVESFDFNDVASAKAYLHRNRVRITDDGALSIQTVFSKPDIII</sequence>
<dbReference type="GO" id="GO:0071949">
    <property type="term" value="F:FAD binding"/>
    <property type="evidence" value="ECO:0007669"/>
    <property type="project" value="InterPro"/>
</dbReference>
<evidence type="ECO:0000256" key="1">
    <source>
        <dbReference type="ARBA" id="ARBA00001974"/>
    </source>
</evidence>
<dbReference type="Proteomes" id="UP000016936">
    <property type="component" value="Unassembled WGS sequence"/>
</dbReference>
<dbReference type="eggNOG" id="KOG3855">
    <property type="taxonomic scope" value="Eukaryota"/>
</dbReference>
<reference evidence="6 7" key="1">
    <citation type="journal article" date="2012" name="PLoS Pathog.">
        <title>Diverse lifestyles and strategies of plant pathogenesis encoded in the genomes of eighteen Dothideomycetes fungi.</title>
        <authorList>
            <person name="Ohm R.A."/>
            <person name="Feau N."/>
            <person name="Henrissat B."/>
            <person name="Schoch C.L."/>
            <person name="Horwitz B.A."/>
            <person name="Barry K.W."/>
            <person name="Condon B.J."/>
            <person name="Copeland A.C."/>
            <person name="Dhillon B."/>
            <person name="Glaser F."/>
            <person name="Hesse C.N."/>
            <person name="Kosti I."/>
            <person name="LaButti K."/>
            <person name="Lindquist E.A."/>
            <person name="Lucas S."/>
            <person name="Salamov A.A."/>
            <person name="Bradshaw R.E."/>
            <person name="Ciuffetti L."/>
            <person name="Hamelin R.C."/>
            <person name="Kema G.H.J."/>
            <person name="Lawrence C."/>
            <person name="Scott J.A."/>
            <person name="Spatafora J.W."/>
            <person name="Turgeon B.G."/>
            <person name="de Wit P.J.G.M."/>
            <person name="Zhong S."/>
            <person name="Goodwin S.B."/>
            <person name="Grigoriev I.V."/>
        </authorList>
    </citation>
    <scope>NUCLEOTIDE SEQUENCE [LARGE SCALE GENOMIC DNA]</scope>
    <source>
        <strain evidence="7">C5 / ATCC 48332 / race O</strain>
    </source>
</reference>
<keyword evidence="4" id="KW-0560">Oxidoreductase</keyword>
<evidence type="ECO:0000259" key="5">
    <source>
        <dbReference type="Pfam" id="PF01494"/>
    </source>
</evidence>
<dbReference type="InterPro" id="IPR036188">
    <property type="entry name" value="FAD/NAD-bd_sf"/>
</dbReference>
<proteinExistence type="predicted"/>
<accession>M2UGK1</accession>
<dbReference type="AlphaFoldDB" id="M2UGK1"/>